<organism evidence="1 2">
    <name type="scientific">Blepharisma stoltei</name>
    <dbReference type="NCBI Taxonomy" id="1481888"/>
    <lineage>
        <taxon>Eukaryota</taxon>
        <taxon>Sar</taxon>
        <taxon>Alveolata</taxon>
        <taxon>Ciliophora</taxon>
        <taxon>Postciliodesmatophora</taxon>
        <taxon>Heterotrichea</taxon>
        <taxon>Heterotrichida</taxon>
        <taxon>Blepharismidae</taxon>
        <taxon>Blepharisma</taxon>
    </lineage>
</organism>
<keyword evidence="2" id="KW-1185">Reference proteome</keyword>
<accession>A0AAU9IPW7</accession>
<proteinExistence type="predicted"/>
<name>A0AAU9IPW7_9CILI</name>
<protein>
    <submittedName>
        <fullName evidence="1">Uncharacterized protein</fullName>
    </submittedName>
</protein>
<evidence type="ECO:0000313" key="2">
    <source>
        <dbReference type="Proteomes" id="UP001162131"/>
    </source>
</evidence>
<dbReference type="Proteomes" id="UP001162131">
    <property type="component" value="Unassembled WGS sequence"/>
</dbReference>
<gene>
    <name evidence="1" type="ORF">BSTOLATCC_MIC15496</name>
</gene>
<sequence length="417" mass="48617">MKNLIVGHSSNFPFNPTDSSDSSVFFRLYQDSSIRQKNHDILSYSNANKPKKSSRKTDMKVEDLLLQKYKQHQIKIHQQMLKAKSDELKELKPAPDINPVSKELAKLREINDEKNNPPKVDTRKSIQEILLGSRYYRKQPNQEEIKSSEILQGISTPKLTEISLKQLEEEIKASEQALKEDSSKPKVDLHLKFQEKDAKNKPKARSLIKSKSSYISSHEKIQAKEVEDFKNAVIPLEDLKKVVKSRPIYKEEEEEKPSEPFLAMSVIQRSEYWLHKREKKVRRNKQIEYENELSNCTFSPQFSPRRELFFKKNPALKYRCKSQQSQSYTVLNVTKKQYKSSSAQNSFRLQRNFSCQNSKIYEKSENSRASWLSSPRNMGQSLTPFNRTIGYRSGLDFDSFKAKAQVMVDYKTLGIKK</sequence>
<reference evidence="1" key="1">
    <citation type="submission" date="2021-09" db="EMBL/GenBank/DDBJ databases">
        <authorList>
            <consortium name="AG Swart"/>
            <person name="Singh M."/>
            <person name="Singh A."/>
            <person name="Seah K."/>
            <person name="Emmerich C."/>
        </authorList>
    </citation>
    <scope>NUCLEOTIDE SEQUENCE</scope>
    <source>
        <strain evidence="1">ATCC30299</strain>
    </source>
</reference>
<dbReference type="AlphaFoldDB" id="A0AAU9IPW7"/>
<comment type="caution">
    <text evidence="1">The sequence shown here is derived from an EMBL/GenBank/DDBJ whole genome shotgun (WGS) entry which is preliminary data.</text>
</comment>
<dbReference type="EMBL" id="CAJZBQ010000015">
    <property type="protein sequence ID" value="CAG9316053.1"/>
    <property type="molecule type" value="Genomic_DNA"/>
</dbReference>
<evidence type="ECO:0000313" key="1">
    <source>
        <dbReference type="EMBL" id="CAG9316053.1"/>
    </source>
</evidence>